<dbReference type="Pfam" id="PF00459">
    <property type="entry name" value="Inositol_P"/>
    <property type="match status" value="1"/>
</dbReference>
<dbReference type="NCBIfam" id="TIGR02067">
    <property type="entry name" value="his_9_HisN"/>
    <property type="match status" value="1"/>
</dbReference>
<dbReference type="CDD" id="cd01641">
    <property type="entry name" value="Bacterial_IMPase_like_1"/>
    <property type="match status" value="1"/>
</dbReference>
<evidence type="ECO:0000256" key="12">
    <source>
        <dbReference type="PIRSR" id="PIRSR600760-2"/>
    </source>
</evidence>
<accession>A0A0B1Q5M5</accession>
<evidence type="ECO:0000256" key="6">
    <source>
        <dbReference type="ARBA" id="ARBA00022723"/>
    </source>
</evidence>
<feature type="binding site" evidence="12">
    <location>
        <position position="210"/>
    </location>
    <ligand>
        <name>Mg(2+)</name>
        <dbReference type="ChEBI" id="CHEBI:18420"/>
        <label>1</label>
        <note>catalytic</note>
    </ligand>
</feature>
<evidence type="ECO:0000256" key="5">
    <source>
        <dbReference type="ARBA" id="ARBA00022605"/>
    </source>
</evidence>
<comment type="pathway">
    <text evidence="2">Amino-acid biosynthesis; L-histidine biosynthesis; L-histidine from 5-phospho-alpha-D-ribose 1-diphosphate: step 8/9.</text>
</comment>
<dbReference type="GO" id="GO:0046872">
    <property type="term" value="F:metal ion binding"/>
    <property type="evidence" value="ECO:0007669"/>
    <property type="project" value="UniProtKB-KW"/>
</dbReference>
<dbReference type="GO" id="GO:0007165">
    <property type="term" value="P:signal transduction"/>
    <property type="evidence" value="ECO:0007669"/>
    <property type="project" value="TreeGrafter"/>
</dbReference>
<dbReference type="EC" id="3.1.3.15" evidence="4 11"/>
<keyword evidence="7" id="KW-0378">Hydrolase</keyword>
<evidence type="ECO:0000313" key="13">
    <source>
        <dbReference type="EMBL" id="KHJ56133.1"/>
    </source>
</evidence>
<dbReference type="EMBL" id="JRFJ01000001">
    <property type="protein sequence ID" value="KHJ56133.1"/>
    <property type="molecule type" value="Genomic_DNA"/>
</dbReference>
<evidence type="ECO:0000256" key="8">
    <source>
        <dbReference type="ARBA" id="ARBA00022842"/>
    </source>
</evidence>
<comment type="caution">
    <text evidence="13">The sequence shown here is derived from an EMBL/GenBank/DDBJ whole genome shotgun (WGS) entry which is preliminary data.</text>
</comment>
<dbReference type="OrthoDB" id="9785695at2"/>
<dbReference type="UniPathway" id="UPA00031">
    <property type="reaction ID" value="UER00013"/>
</dbReference>
<organism evidence="13 14">
    <name type="scientific">Aureimonas altamirensis</name>
    <dbReference type="NCBI Taxonomy" id="370622"/>
    <lineage>
        <taxon>Bacteria</taxon>
        <taxon>Pseudomonadati</taxon>
        <taxon>Pseudomonadota</taxon>
        <taxon>Alphaproteobacteria</taxon>
        <taxon>Hyphomicrobiales</taxon>
        <taxon>Aurantimonadaceae</taxon>
        <taxon>Aureimonas</taxon>
    </lineage>
</organism>
<dbReference type="PROSITE" id="PS00629">
    <property type="entry name" value="IMP_1"/>
    <property type="match status" value="1"/>
</dbReference>
<dbReference type="GO" id="GO:0004401">
    <property type="term" value="F:histidinol-phosphatase activity"/>
    <property type="evidence" value="ECO:0007669"/>
    <property type="project" value="UniProtKB-UniRule"/>
</dbReference>
<evidence type="ECO:0000256" key="7">
    <source>
        <dbReference type="ARBA" id="ARBA00022801"/>
    </source>
</evidence>
<dbReference type="PANTHER" id="PTHR20854">
    <property type="entry name" value="INOSITOL MONOPHOSPHATASE"/>
    <property type="match status" value="1"/>
</dbReference>
<dbReference type="Gene3D" id="3.40.190.80">
    <property type="match status" value="1"/>
</dbReference>
<dbReference type="PRINTS" id="PR00377">
    <property type="entry name" value="IMPHPHTASES"/>
</dbReference>
<dbReference type="Gene3D" id="3.30.540.10">
    <property type="entry name" value="Fructose-1,6-Bisphosphatase, subunit A, domain 1"/>
    <property type="match status" value="1"/>
</dbReference>
<comment type="cofactor">
    <cofactor evidence="1 12">
        <name>Mg(2+)</name>
        <dbReference type="ChEBI" id="CHEBI:18420"/>
    </cofactor>
</comment>
<proteinExistence type="inferred from homology"/>
<comment type="similarity">
    <text evidence="3">Belongs to the inositol monophosphatase superfamily.</text>
</comment>
<keyword evidence="8 12" id="KW-0460">Magnesium</keyword>
<dbReference type="Proteomes" id="UP000030826">
    <property type="component" value="Unassembled WGS sequence"/>
</dbReference>
<evidence type="ECO:0000256" key="3">
    <source>
        <dbReference type="ARBA" id="ARBA00009759"/>
    </source>
</evidence>
<gene>
    <name evidence="13" type="ORF">LA66_05915</name>
</gene>
<dbReference type="PANTHER" id="PTHR20854:SF4">
    <property type="entry name" value="INOSITOL-1-MONOPHOSPHATASE-RELATED"/>
    <property type="match status" value="1"/>
</dbReference>
<keyword evidence="5" id="KW-0028">Amino-acid biosynthesis</keyword>
<name>A0A0B1Q5M5_9HYPH</name>
<dbReference type="GO" id="GO:0006020">
    <property type="term" value="P:inositol metabolic process"/>
    <property type="evidence" value="ECO:0007669"/>
    <property type="project" value="TreeGrafter"/>
</dbReference>
<evidence type="ECO:0000256" key="1">
    <source>
        <dbReference type="ARBA" id="ARBA00001946"/>
    </source>
</evidence>
<evidence type="ECO:0000256" key="10">
    <source>
        <dbReference type="ARBA" id="ARBA00049158"/>
    </source>
</evidence>
<dbReference type="SUPFAM" id="SSF56655">
    <property type="entry name" value="Carbohydrate phosphatase"/>
    <property type="match status" value="1"/>
</dbReference>
<dbReference type="GO" id="GO:0000105">
    <property type="term" value="P:L-histidine biosynthetic process"/>
    <property type="evidence" value="ECO:0007669"/>
    <property type="project" value="UniProtKB-UniRule"/>
</dbReference>
<keyword evidence="9" id="KW-0368">Histidine biosynthesis</keyword>
<feature type="binding site" evidence="12">
    <location>
        <position position="83"/>
    </location>
    <ligand>
        <name>Mg(2+)</name>
        <dbReference type="ChEBI" id="CHEBI:18420"/>
        <label>1</label>
        <note>catalytic</note>
    </ligand>
</feature>
<dbReference type="InterPro" id="IPR011809">
    <property type="entry name" value="His_9_proposed"/>
</dbReference>
<keyword evidence="6 12" id="KW-0479">Metal-binding</keyword>
<comment type="catalytic activity">
    <reaction evidence="10">
        <text>L-histidinol phosphate + H2O = L-histidinol + phosphate</text>
        <dbReference type="Rhea" id="RHEA:14465"/>
        <dbReference type="ChEBI" id="CHEBI:15377"/>
        <dbReference type="ChEBI" id="CHEBI:43474"/>
        <dbReference type="ChEBI" id="CHEBI:57699"/>
        <dbReference type="ChEBI" id="CHEBI:57980"/>
        <dbReference type="EC" id="3.1.3.15"/>
    </reaction>
</comment>
<reference evidence="13 14" key="1">
    <citation type="submission" date="2014-09" db="EMBL/GenBank/DDBJ databases">
        <title>Isolation and characterization of Aurantimonas altamirensis ON-56566 from clinical sample following a dog bite.</title>
        <authorList>
            <person name="Eshaghi A."/>
            <person name="Li A."/>
            <person name="Shahinas D."/>
            <person name="Bahn P."/>
            <person name="Kus J.V."/>
            <person name="Patel S.N."/>
        </authorList>
    </citation>
    <scope>NUCLEOTIDE SEQUENCE [LARGE SCALE GENOMIC DNA]</scope>
    <source>
        <strain evidence="13 14">ON-56566</strain>
    </source>
</reference>
<dbReference type="RefSeq" id="WP_039190950.1">
    <property type="nucleotide sequence ID" value="NZ_JRFJ01000001.1"/>
</dbReference>
<dbReference type="AlphaFoldDB" id="A0A0B1Q5M5"/>
<feature type="binding site" evidence="12">
    <location>
        <position position="86"/>
    </location>
    <ligand>
        <name>Mg(2+)</name>
        <dbReference type="ChEBI" id="CHEBI:18420"/>
        <label>1</label>
        <note>catalytic</note>
    </ligand>
</feature>
<dbReference type="InterPro" id="IPR000760">
    <property type="entry name" value="Inositol_monophosphatase-like"/>
</dbReference>
<protein>
    <recommendedName>
        <fullName evidence="4 11">Histidinol-phosphatase</fullName>
        <ecNumber evidence="4 11">3.1.3.15</ecNumber>
    </recommendedName>
</protein>
<dbReference type="GO" id="GO:0008934">
    <property type="term" value="F:inositol monophosphate 1-phosphatase activity"/>
    <property type="evidence" value="ECO:0007669"/>
    <property type="project" value="TreeGrafter"/>
</dbReference>
<dbReference type="InterPro" id="IPR020583">
    <property type="entry name" value="Inositol_monoP_metal-BS"/>
</dbReference>
<evidence type="ECO:0000313" key="14">
    <source>
        <dbReference type="Proteomes" id="UP000030826"/>
    </source>
</evidence>
<evidence type="ECO:0000256" key="11">
    <source>
        <dbReference type="NCBIfam" id="TIGR02067"/>
    </source>
</evidence>
<evidence type="ECO:0000256" key="2">
    <source>
        <dbReference type="ARBA" id="ARBA00004970"/>
    </source>
</evidence>
<sequence>MTMPDADFLFRIADAAAGQTLPRFRQKLAIDNKVPGAFDPVTEADRQAERAITALIAAEFPDHAILGEEFGRQGDGDALWVIDPIDGTRPFISGVPVWGTLVGLTVGGKARAGIMSQPYIGERFWTVGDGAFMDGPAGQATLHVRDVGALENATLTTTNPRMFDGPMKERFAALEDKVRLSRYGLDCYAFAMLAAGHIDLCVETGLQPYDIVALIPIIEQAGGIVTTFDGGRAEGGGDVIAAATPQLHKAALALLNG</sequence>
<feature type="binding site" evidence="12">
    <location>
        <position position="68"/>
    </location>
    <ligand>
        <name>Mg(2+)</name>
        <dbReference type="ChEBI" id="CHEBI:18420"/>
        <label>1</label>
        <note>catalytic</note>
    </ligand>
</feature>
<feature type="binding site" evidence="12">
    <location>
        <position position="85"/>
    </location>
    <ligand>
        <name>Mg(2+)</name>
        <dbReference type="ChEBI" id="CHEBI:18420"/>
        <label>1</label>
        <note>catalytic</note>
    </ligand>
</feature>
<evidence type="ECO:0000256" key="4">
    <source>
        <dbReference type="ARBA" id="ARBA00013085"/>
    </source>
</evidence>
<evidence type="ECO:0000256" key="9">
    <source>
        <dbReference type="ARBA" id="ARBA00023102"/>
    </source>
</evidence>
<dbReference type="STRING" id="370622.LA66_05915"/>